<dbReference type="NCBIfam" id="NF045973">
    <property type="entry name" value="conju_CD1115"/>
    <property type="match status" value="1"/>
</dbReference>
<keyword evidence="6" id="KW-0472">Membrane</keyword>
<evidence type="ECO:0000313" key="8">
    <source>
        <dbReference type="Proteomes" id="UP000440513"/>
    </source>
</evidence>
<protein>
    <submittedName>
        <fullName evidence="7">Type IV secretory system conjugative DNA transfer family protein</fullName>
    </submittedName>
</protein>
<dbReference type="CDD" id="cd01127">
    <property type="entry name" value="TrwB_TraG_TraD_VirD4"/>
    <property type="match status" value="1"/>
</dbReference>
<dbReference type="Proteomes" id="UP000440513">
    <property type="component" value="Unassembled WGS sequence"/>
</dbReference>
<evidence type="ECO:0000313" key="7">
    <source>
        <dbReference type="EMBL" id="MST67539.1"/>
    </source>
</evidence>
<dbReference type="PANTHER" id="PTHR37937">
    <property type="entry name" value="CONJUGATIVE TRANSFER: DNA TRANSPORT"/>
    <property type="match status" value="1"/>
</dbReference>
<reference evidence="7 8" key="1">
    <citation type="submission" date="2019-08" db="EMBL/GenBank/DDBJ databases">
        <title>In-depth cultivation of the pig gut microbiome towards novel bacterial diversity and tailored functional studies.</title>
        <authorList>
            <person name="Wylensek D."/>
            <person name="Hitch T.C.A."/>
            <person name="Clavel T."/>
        </authorList>
    </citation>
    <scope>NUCLEOTIDE SEQUENCE [LARGE SCALE GENOMIC DNA]</scope>
    <source>
        <strain evidence="7 8">BSM-380-WT-5A</strain>
    </source>
</reference>
<dbReference type="RefSeq" id="WP_154432909.1">
    <property type="nucleotide sequence ID" value="NZ_VUMS01000029.1"/>
</dbReference>
<keyword evidence="4" id="KW-0812">Transmembrane</keyword>
<dbReference type="AlphaFoldDB" id="A0A7X2TMA3"/>
<comment type="caution">
    <text evidence="7">The sequence shown here is derived from an EMBL/GenBank/DDBJ whole genome shotgun (WGS) entry which is preliminary data.</text>
</comment>
<evidence type="ECO:0000256" key="5">
    <source>
        <dbReference type="ARBA" id="ARBA00022989"/>
    </source>
</evidence>
<evidence type="ECO:0000256" key="1">
    <source>
        <dbReference type="ARBA" id="ARBA00004651"/>
    </source>
</evidence>
<dbReference type="InterPro" id="IPR051539">
    <property type="entry name" value="T4SS-coupling_protein"/>
</dbReference>
<evidence type="ECO:0000256" key="2">
    <source>
        <dbReference type="ARBA" id="ARBA00008806"/>
    </source>
</evidence>
<dbReference type="InterPro" id="IPR027417">
    <property type="entry name" value="P-loop_NTPase"/>
</dbReference>
<gene>
    <name evidence="7" type="ORF">FYJ57_12635</name>
</gene>
<organism evidence="7 8">
    <name type="scientific">Oliverpabstia intestinalis</name>
    <dbReference type="NCBI Taxonomy" id="2606633"/>
    <lineage>
        <taxon>Bacteria</taxon>
        <taxon>Bacillati</taxon>
        <taxon>Bacillota</taxon>
        <taxon>Clostridia</taxon>
        <taxon>Lachnospirales</taxon>
        <taxon>Lachnospiraceae</taxon>
        <taxon>Oliverpabstia</taxon>
    </lineage>
</organism>
<proteinExistence type="inferred from homology"/>
<dbReference type="Gene3D" id="3.40.50.300">
    <property type="entry name" value="P-loop containing nucleotide triphosphate hydrolases"/>
    <property type="match status" value="1"/>
</dbReference>
<dbReference type="GO" id="GO:0005886">
    <property type="term" value="C:plasma membrane"/>
    <property type="evidence" value="ECO:0007669"/>
    <property type="project" value="UniProtKB-SubCell"/>
</dbReference>
<name>A0A7X2TMA3_9FIRM</name>
<keyword evidence="5" id="KW-1133">Transmembrane helix</keyword>
<sequence length="529" mass="60279">MLRNDASVVVLDVKGDLLRNYGKAMEKNGYQIKCLDVISSDFGKSHMYNPFVYVKTEVDMIRLVSNIQTSLTPQDTSKGEPFWEDGVTMYLLACFYYVWLEMEEPTLPKVQLLMNEESRILDEETGETELEKRMNTLAVRSPMGNEHPAVSNYRKLKEGAPDTVRSIIIMCNSKFKFMGVAAAKRLFSEDEMNLYELGMGVNGDKTTKTALFLCVPDDDRSFDFIVGMLYTSLFQVLIECARKNGGALPIPVEVWMDEFANGSRPESFEKLITTPRSRNISVIMFLQSVSQLKQIYKNDTWEILMDACSTFLYLGGGRGAYSTHKYIADLLGTATIDKKNDGLSKGTSGSTSINFDRQSRELLTSEEISRIPDEDCIIFIPGEKPIYDKKYNTQDMKEFKEVKNLGPYVPDICVKKTEGGGYVTVKSEGKLIPLNDAEVAYFKEQVKKGEDVRVIDLSEENFMRMEFTDTVSGIDVDLLNQMSEQKKYEEVGEVRDLPGNIFEWLGRNYDKITPEQREKIFMDLEKKQE</sequence>
<evidence type="ECO:0000256" key="3">
    <source>
        <dbReference type="ARBA" id="ARBA00022475"/>
    </source>
</evidence>
<keyword evidence="8" id="KW-1185">Reference proteome</keyword>
<dbReference type="Pfam" id="PF02534">
    <property type="entry name" value="T4SS-DNA_transf"/>
    <property type="match status" value="1"/>
</dbReference>
<dbReference type="InterPro" id="IPR003688">
    <property type="entry name" value="TraG/VirD4"/>
</dbReference>
<evidence type="ECO:0000256" key="6">
    <source>
        <dbReference type="ARBA" id="ARBA00023136"/>
    </source>
</evidence>
<comment type="similarity">
    <text evidence="2">Belongs to the VirD4/TraG family.</text>
</comment>
<evidence type="ECO:0000256" key="4">
    <source>
        <dbReference type="ARBA" id="ARBA00022692"/>
    </source>
</evidence>
<keyword evidence="3" id="KW-1003">Cell membrane</keyword>
<dbReference type="PANTHER" id="PTHR37937:SF1">
    <property type="entry name" value="CONJUGATIVE TRANSFER: DNA TRANSPORT"/>
    <property type="match status" value="1"/>
</dbReference>
<comment type="subcellular location">
    <subcellularLocation>
        <location evidence="1">Cell membrane</location>
        <topology evidence="1">Multi-pass membrane protein</topology>
    </subcellularLocation>
</comment>
<accession>A0A7X2TMA3</accession>
<dbReference type="SUPFAM" id="SSF52540">
    <property type="entry name" value="P-loop containing nucleoside triphosphate hydrolases"/>
    <property type="match status" value="1"/>
</dbReference>
<dbReference type="EMBL" id="VUMS01000029">
    <property type="protein sequence ID" value="MST67539.1"/>
    <property type="molecule type" value="Genomic_DNA"/>
</dbReference>